<gene>
    <name evidence="5" type="ORF">IAA61_03250</name>
</gene>
<dbReference type="AlphaFoldDB" id="A0A9D1MAU8"/>
<dbReference type="FunFam" id="3.40.50.1970:FF:000003">
    <property type="entry name" value="Alcohol dehydrogenase, iron-containing"/>
    <property type="match status" value="1"/>
</dbReference>
<feature type="domain" description="Fe-containing alcohol dehydrogenase-like C-terminal" evidence="4">
    <location>
        <begin position="192"/>
        <end position="324"/>
    </location>
</feature>
<dbReference type="Proteomes" id="UP000824109">
    <property type="component" value="Unassembled WGS sequence"/>
</dbReference>
<dbReference type="GO" id="GO:0046872">
    <property type="term" value="F:metal ion binding"/>
    <property type="evidence" value="ECO:0007669"/>
    <property type="project" value="InterPro"/>
</dbReference>
<dbReference type="Pfam" id="PF00465">
    <property type="entry name" value="Fe-ADH"/>
    <property type="match status" value="1"/>
</dbReference>
<evidence type="ECO:0000313" key="5">
    <source>
        <dbReference type="EMBL" id="HIU56814.1"/>
    </source>
</evidence>
<accession>A0A9D1MAU8</accession>
<dbReference type="InterPro" id="IPR001670">
    <property type="entry name" value="ADH_Fe/GldA"/>
</dbReference>
<dbReference type="PANTHER" id="PTHR11496">
    <property type="entry name" value="ALCOHOL DEHYDROGENASE"/>
    <property type="match status" value="1"/>
</dbReference>
<dbReference type="Gene3D" id="3.40.50.1970">
    <property type="match status" value="1"/>
</dbReference>
<comment type="caution">
    <text evidence="5">The sequence shown here is derived from an EMBL/GenBank/DDBJ whole genome shotgun (WGS) entry which is preliminary data.</text>
</comment>
<dbReference type="InterPro" id="IPR039697">
    <property type="entry name" value="Alcohol_dehydrogenase_Fe"/>
</dbReference>
<name>A0A9D1MAU8_9FIRM</name>
<proteinExistence type="inferred from homology"/>
<evidence type="ECO:0000256" key="1">
    <source>
        <dbReference type="ARBA" id="ARBA00007358"/>
    </source>
</evidence>
<keyword evidence="2" id="KW-0560">Oxidoreductase</keyword>
<reference evidence="5" key="1">
    <citation type="submission" date="2020-10" db="EMBL/GenBank/DDBJ databases">
        <authorList>
            <person name="Gilroy R."/>
        </authorList>
    </citation>
    <scope>NUCLEOTIDE SEQUENCE</scope>
    <source>
        <strain evidence="5">USAMLcec3-3695</strain>
    </source>
</reference>
<dbReference type="SUPFAM" id="SSF56796">
    <property type="entry name" value="Dehydroquinate synthase-like"/>
    <property type="match status" value="1"/>
</dbReference>
<dbReference type="GO" id="GO:0004022">
    <property type="term" value="F:alcohol dehydrogenase (NAD+) activity"/>
    <property type="evidence" value="ECO:0007669"/>
    <property type="project" value="UniProtKB-ARBA"/>
</dbReference>
<evidence type="ECO:0000259" key="3">
    <source>
        <dbReference type="Pfam" id="PF00465"/>
    </source>
</evidence>
<evidence type="ECO:0000259" key="4">
    <source>
        <dbReference type="Pfam" id="PF25137"/>
    </source>
</evidence>
<evidence type="ECO:0000256" key="2">
    <source>
        <dbReference type="ARBA" id="ARBA00023002"/>
    </source>
</evidence>
<comment type="similarity">
    <text evidence="1">Belongs to the iron-containing alcohol dehydrogenase family.</text>
</comment>
<evidence type="ECO:0000313" key="6">
    <source>
        <dbReference type="Proteomes" id="UP000824109"/>
    </source>
</evidence>
<feature type="domain" description="Alcohol dehydrogenase iron-type/glycerol dehydrogenase GldA" evidence="3">
    <location>
        <begin position="7"/>
        <end position="178"/>
    </location>
</feature>
<dbReference type="CDD" id="cd08181">
    <property type="entry name" value="PPD-like"/>
    <property type="match status" value="1"/>
</dbReference>
<dbReference type="InterPro" id="IPR056798">
    <property type="entry name" value="ADH_Fe_C"/>
</dbReference>
<dbReference type="EMBL" id="DVNB01000032">
    <property type="protein sequence ID" value="HIU56814.1"/>
    <property type="molecule type" value="Genomic_DNA"/>
</dbReference>
<reference evidence="5" key="2">
    <citation type="journal article" date="2021" name="PeerJ">
        <title>Extensive microbial diversity within the chicken gut microbiome revealed by metagenomics and culture.</title>
        <authorList>
            <person name="Gilroy R."/>
            <person name="Ravi A."/>
            <person name="Getino M."/>
            <person name="Pursley I."/>
            <person name="Horton D.L."/>
            <person name="Alikhan N.F."/>
            <person name="Baker D."/>
            <person name="Gharbi K."/>
            <person name="Hall N."/>
            <person name="Watson M."/>
            <person name="Adriaenssens E.M."/>
            <person name="Foster-Nyarko E."/>
            <person name="Jarju S."/>
            <person name="Secka A."/>
            <person name="Antonio M."/>
            <person name="Oren A."/>
            <person name="Chaudhuri R.R."/>
            <person name="La Ragione R."/>
            <person name="Hildebrand F."/>
            <person name="Pallen M.J."/>
        </authorList>
    </citation>
    <scope>NUCLEOTIDE SEQUENCE</scope>
    <source>
        <strain evidence="5">USAMLcec3-3695</strain>
    </source>
</reference>
<dbReference type="Pfam" id="PF25137">
    <property type="entry name" value="ADH_Fe_C"/>
    <property type="match status" value="1"/>
</dbReference>
<dbReference type="Gene3D" id="1.20.1090.10">
    <property type="entry name" value="Dehydroquinate synthase-like - alpha domain"/>
    <property type="match status" value="1"/>
</dbReference>
<organism evidence="5 6">
    <name type="scientific">Candidatus Ornithomonoglobus merdipullorum</name>
    <dbReference type="NCBI Taxonomy" id="2840895"/>
    <lineage>
        <taxon>Bacteria</taxon>
        <taxon>Bacillati</taxon>
        <taxon>Bacillota</taxon>
        <taxon>Clostridia</taxon>
        <taxon>Candidatus Ornithomonoglobus</taxon>
    </lineage>
</organism>
<protein>
    <submittedName>
        <fullName evidence="5">Iron-containing alcohol dehydrogenase</fullName>
    </submittedName>
</protein>
<dbReference type="PANTHER" id="PTHR11496:SF102">
    <property type="entry name" value="ALCOHOL DEHYDROGENASE 4"/>
    <property type="match status" value="1"/>
</dbReference>
<sequence length="370" mass="40309">MFNYYMPVRIITGENAVSENADQLILGKRAMIVTGAHSGRESGALDDITAVLDSRKIPYLVYDRIENNPSIESAAEGGSAAREFGADFMIAAGGGSPLDAAKAIAVYASNPPEDGSDFELYDIFGGKYKNKPLPIAGIPTTAGTGSEVTPYSILTLHKEQTKKSFSSPEVFFKTAFLDGKYIVDLPLQTARNTAVDTLSHLIEGFTNKRSSPASDYIALEGLRVLGNNIGILCDGTPPAELCTDFLWASTLGGMVIAQTGTTIVHSMGYPLTYHKNIPHGMANGLLLGEYMRRADKEMPWKTDLYLEALGMDSIDEVCELLKKLLPCDTTFTEEELAEWTNTTILAKNVKSCPFDVTRELEIKMYKTCLL</sequence>